<feature type="domain" description="Phosphotyrosine protein phosphatase I" evidence="2">
    <location>
        <begin position="53"/>
        <end position="203"/>
    </location>
</feature>
<protein>
    <recommendedName>
        <fullName evidence="1">protein-tyrosine-phosphatase</fullName>
        <ecNumber evidence="1">3.1.3.48</ecNumber>
    </recommendedName>
</protein>
<sequence length="220" mass="24366">MEIELQCRYGVPVEAAEPRFTLADWDARTTSPDYRWGDVGLLRENAIDFVPPLHVTFVCTNNFVRSPMAANIFAHQIHERGLSDQVRVSSAGTFDDPRWGTKGIGRAIETTTARLLLSHGYPTRHCATKLNADHLGADLVVAAAGNHVGTLTRLGVPAERLRLLRSFDPQSPDDLDIEDPEYNHQIEPIYDAITAALPGLHEWVDKRLADRVGTVATSTF</sequence>
<evidence type="ECO:0000259" key="2">
    <source>
        <dbReference type="SMART" id="SM00226"/>
    </source>
</evidence>
<dbReference type="PANTHER" id="PTHR11717">
    <property type="entry name" value="LOW MOLECULAR WEIGHT PROTEIN TYROSINE PHOSPHATASE"/>
    <property type="match status" value="1"/>
</dbReference>
<dbReference type="EC" id="3.1.3.48" evidence="1"/>
<evidence type="ECO:0000313" key="3">
    <source>
        <dbReference type="EMBL" id="MCV7230419.1"/>
    </source>
</evidence>
<dbReference type="SMART" id="SM00226">
    <property type="entry name" value="LMWPc"/>
    <property type="match status" value="1"/>
</dbReference>
<keyword evidence="4" id="KW-1185">Reference proteome</keyword>
<comment type="caution">
    <text evidence="3">The sequence shown here is derived from an EMBL/GenBank/DDBJ whole genome shotgun (WGS) entry which is preliminary data.</text>
</comment>
<gene>
    <name evidence="3" type="ORF">H7J73_30865</name>
</gene>
<dbReference type="Pfam" id="PF01451">
    <property type="entry name" value="LMWPc"/>
    <property type="match status" value="1"/>
</dbReference>
<dbReference type="SUPFAM" id="SSF52788">
    <property type="entry name" value="Phosphotyrosine protein phosphatases I"/>
    <property type="match status" value="1"/>
</dbReference>
<evidence type="ECO:0000256" key="1">
    <source>
        <dbReference type="ARBA" id="ARBA00013064"/>
    </source>
</evidence>
<reference evidence="3 4" key="1">
    <citation type="journal article" date="2022" name="BMC Genomics">
        <title>Comparative genome analysis of mycobacteria focusing on tRNA and non-coding RNA.</title>
        <authorList>
            <person name="Behra P.R.K."/>
            <person name="Pettersson B.M.F."/>
            <person name="Ramesh M."/>
            <person name="Das S."/>
            <person name="Dasgupta S."/>
            <person name="Kirsebom L.A."/>
        </authorList>
    </citation>
    <scope>NUCLEOTIDE SEQUENCE [LARGE SCALE GENOMIC DNA]</scope>
    <source>
        <strain evidence="3 4">DSM 44078</strain>
    </source>
</reference>
<dbReference type="Proteomes" id="UP001526201">
    <property type="component" value="Unassembled WGS sequence"/>
</dbReference>
<organism evidence="3 4">
    <name type="scientific">Mycolicibacterium komossense</name>
    <dbReference type="NCBI Taxonomy" id="1779"/>
    <lineage>
        <taxon>Bacteria</taxon>
        <taxon>Bacillati</taxon>
        <taxon>Actinomycetota</taxon>
        <taxon>Actinomycetes</taxon>
        <taxon>Mycobacteriales</taxon>
        <taxon>Mycobacteriaceae</taxon>
        <taxon>Mycolicibacterium</taxon>
    </lineage>
</organism>
<dbReference type="EMBL" id="JACKTY010000050">
    <property type="protein sequence ID" value="MCV7230419.1"/>
    <property type="molecule type" value="Genomic_DNA"/>
</dbReference>
<proteinExistence type="predicted"/>
<dbReference type="InterPro" id="IPR050438">
    <property type="entry name" value="LMW_PTPase"/>
</dbReference>
<accession>A0ABT3CLW1</accession>
<evidence type="ECO:0000313" key="4">
    <source>
        <dbReference type="Proteomes" id="UP001526201"/>
    </source>
</evidence>
<dbReference type="Gene3D" id="3.40.50.2300">
    <property type="match status" value="1"/>
</dbReference>
<dbReference type="PANTHER" id="PTHR11717:SF7">
    <property type="entry name" value="LOW MOLECULAR WEIGHT PHOSPHOTYROSINE PROTEIN PHOSPHATASE"/>
    <property type="match status" value="1"/>
</dbReference>
<name>A0ABT3CLW1_9MYCO</name>
<dbReference type="InterPro" id="IPR023485">
    <property type="entry name" value="Ptyr_pPase"/>
</dbReference>
<dbReference type="InterPro" id="IPR036196">
    <property type="entry name" value="Ptyr_pPase_sf"/>
</dbReference>